<dbReference type="InterPro" id="IPR040086">
    <property type="entry name" value="MJ0683-like"/>
</dbReference>
<dbReference type="SFLD" id="SFLDG01084">
    <property type="entry name" value="Uncharacterised_Radical_SAM_Su"/>
    <property type="match status" value="1"/>
</dbReference>
<keyword evidence="6" id="KW-1185">Reference proteome</keyword>
<dbReference type="PANTHER" id="PTHR43432:SF3">
    <property type="entry name" value="SLR0285 PROTEIN"/>
    <property type="match status" value="1"/>
</dbReference>
<proteinExistence type="predicted"/>
<keyword evidence="1" id="KW-0479">Metal-binding</keyword>
<evidence type="ECO:0000256" key="2">
    <source>
        <dbReference type="ARBA" id="ARBA00023004"/>
    </source>
</evidence>
<protein>
    <submittedName>
        <fullName evidence="5">PA0069 family radical SAM protein</fullName>
    </submittedName>
</protein>
<keyword evidence="2" id="KW-0408">Iron</keyword>
<dbReference type="InterPro" id="IPR006638">
    <property type="entry name" value="Elp3/MiaA/NifB-like_rSAM"/>
</dbReference>
<evidence type="ECO:0000259" key="4">
    <source>
        <dbReference type="PROSITE" id="PS51918"/>
    </source>
</evidence>
<dbReference type="PROSITE" id="PS51918">
    <property type="entry name" value="RADICAL_SAM"/>
    <property type="match status" value="1"/>
</dbReference>
<gene>
    <name evidence="5" type="ORF">P8627_14300</name>
</gene>
<keyword evidence="3" id="KW-0411">Iron-sulfur</keyword>
<dbReference type="Gene3D" id="3.80.30.30">
    <property type="match status" value="1"/>
</dbReference>
<sequence length="354" mass="39030">MGHDAPQWLDGATPVAARGALSNRAGRFEGQERDVAYAPRAATEVREEVARRVISTNRSPDLGFDRSVNPYRGCEHGCIYCFARPTHAWLGLSPGLDFETKLIARPNAPEALARELGAKGYVPKMMALGTNTDPYQPIEAKRGIMRGLLEVLRDHRHPTAITTKGTLIERDIDILTEMGPELCRVGISVTTLDDALARKLEPRVPVPSRRLKAIERLAAAGVTVRVMVSPTIPGLTDHEVEAILAAARDAGAQAASMIPLRLPLEVAPLFEEWLAAHVPDRARRVLNKIREFHGGKLYDAGFGRRMRGQGVQAQLLQDRFRRACRSLGLAERLPPLRCDRFRVPARAGDQLALF</sequence>
<dbReference type="Pfam" id="PF04055">
    <property type="entry name" value="Radical_SAM"/>
    <property type="match status" value="1"/>
</dbReference>
<dbReference type="Proteomes" id="UP001243420">
    <property type="component" value="Chromosome"/>
</dbReference>
<dbReference type="PANTHER" id="PTHR43432">
    <property type="entry name" value="SLR0285 PROTEIN"/>
    <property type="match status" value="1"/>
</dbReference>
<evidence type="ECO:0000256" key="1">
    <source>
        <dbReference type="ARBA" id="ARBA00022723"/>
    </source>
</evidence>
<dbReference type="InterPro" id="IPR058240">
    <property type="entry name" value="rSAM_sf"/>
</dbReference>
<dbReference type="SMART" id="SM00729">
    <property type="entry name" value="Elp3"/>
    <property type="match status" value="1"/>
</dbReference>
<feature type="domain" description="Radical SAM core" evidence="4">
    <location>
        <begin position="60"/>
        <end position="296"/>
    </location>
</feature>
<evidence type="ECO:0000313" key="5">
    <source>
        <dbReference type="EMBL" id="WGH78189.1"/>
    </source>
</evidence>
<dbReference type="InterPro" id="IPR007197">
    <property type="entry name" value="rSAM"/>
</dbReference>
<dbReference type="NCBIfam" id="NF033668">
    <property type="entry name" value="rSAM_PA0069"/>
    <property type="match status" value="1"/>
</dbReference>
<dbReference type="RefSeq" id="WP_279964904.1">
    <property type="nucleotide sequence ID" value="NZ_CP122537.1"/>
</dbReference>
<dbReference type="SFLD" id="SFLDS00029">
    <property type="entry name" value="Radical_SAM"/>
    <property type="match status" value="1"/>
</dbReference>
<dbReference type="EMBL" id="CP122537">
    <property type="protein sequence ID" value="WGH78189.1"/>
    <property type="molecule type" value="Genomic_DNA"/>
</dbReference>
<accession>A0ABY8LA15</accession>
<organism evidence="5 6">
    <name type="scientific">Jannaschia ovalis</name>
    <dbReference type="NCBI Taxonomy" id="3038773"/>
    <lineage>
        <taxon>Bacteria</taxon>
        <taxon>Pseudomonadati</taxon>
        <taxon>Pseudomonadota</taxon>
        <taxon>Alphaproteobacteria</taxon>
        <taxon>Rhodobacterales</taxon>
        <taxon>Roseobacteraceae</taxon>
        <taxon>Jannaschia</taxon>
    </lineage>
</organism>
<evidence type="ECO:0000313" key="6">
    <source>
        <dbReference type="Proteomes" id="UP001243420"/>
    </source>
</evidence>
<dbReference type="CDD" id="cd01335">
    <property type="entry name" value="Radical_SAM"/>
    <property type="match status" value="1"/>
</dbReference>
<evidence type="ECO:0000256" key="3">
    <source>
        <dbReference type="ARBA" id="ARBA00023014"/>
    </source>
</evidence>
<dbReference type="SUPFAM" id="SSF102114">
    <property type="entry name" value="Radical SAM enzymes"/>
    <property type="match status" value="1"/>
</dbReference>
<reference evidence="5 6" key="1">
    <citation type="submission" date="2023-04" db="EMBL/GenBank/DDBJ databases">
        <title>Jannaschia ovalis sp. nov., a marine bacterium isolated from sea tidal flat.</title>
        <authorList>
            <person name="Kwon D.Y."/>
            <person name="Kim J.-J."/>
        </authorList>
    </citation>
    <scope>NUCLEOTIDE SEQUENCE [LARGE SCALE GENOMIC DNA]</scope>
    <source>
        <strain evidence="5 6">GRR-S6-38</strain>
    </source>
</reference>
<name>A0ABY8LA15_9RHOB</name>